<protein>
    <recommendedName>
        <fullName evidence="1">HTH cro/C1-type domain-containing protein</fullName>
    </recommendedName>
</protein>
<organism evidence="2 3">
    <name type="scientific">Lacticaseibacillus paracasei subsp. paracasei</name>
    <dbReference type="NCBI Taxonomy" id="47714"/>
    <lineage>
        <taxon>Bacteria</taxon>
        <taxon>Bacillati</taxon>
        <taxon>Bacillota</taxon>
        <taxon>Bacilli</taxon>
        <taxon>Lactobacillales</taxon>
        <taxon>Lactobacillaceae</taxon>
        <taxon>Lacticaseibacillus</taxon>
    </lineage>
</organism>
<dbReference type="AlphaFoldDB" id="A0AAP9HIA1"/>
<feature type="domain" description="HTH cro/C1-type" evidence="1">
    <location>
        <begin position="8"/>
        <end position="64"/>
    </location>
</feature>
<proteinExistence type="predicted"/>
<dbReference type="InterPro" id="IPR001387">
    <property type="entry name" value="Cro/C1-type_HTH"/>
</dbReference>
<dbReference type="Pfam" id="PF13443">
    <property type="entry name" value="HTH_26"/>
    <property type="match status" value="1"/>
</dbReference>
<dbReference type="EMBL" id="CP022954">
    <property type="protein sequence ID" value="QGV18656.1"/>
    <property type="molecule type" value="Genomic_DNA"/>
</dbReference>
<evidence type="ECO:0000313" key="2">
    <source>
        <dbReference type="EMBL" id="QGV18656.1"/>
    </source>
</evidence>
<evidence type="ECO:0000313" key="3">
    <source>
        <dbReference type="Proteomes" id="UP000423274"/>
    </source>
</evidence>
<dbReference type="Proteomes" id="UP000423274">
    <property type="component" value="Chromosome"/>
</dbReference>
<dbReference type="RefSeq" id="WP_156656973.1">
    <property type="nucleotide sequence ID" value="NZ_CP022954.1"/>
</dbReference>
<evidence type="ECO:0000259" key="1">
    <source>
        <dbReference type="Pfam" id="PF13443"/>
    </source>
</evidence>
<dbReference type="SUPFAM" id="SSF47413">
    <property type="entry name" value="lambda repressor-like DNA-binding domains"/>
    <property type="match status" value="1"/>
</dbReference>
<name>A0AAP9HIA1_LACPA</name>
<dbReference type="InterPro" id="IPR010982">
    <property type="entry name" value="Lambda_DNA-bd_dom_sf"/>
</dbReference>
<accession>A0AAP9HIA1</accession>
<dbReference type="GO" id="GO:0003677">
    <property type="term" value="F:DNA binding"/>
    <property type="evidence" value="ECO:0007669"/>
    <property type="project" value="InterPro"/>
</dbReference>
<sequence>MAISYKGLWKTLIDQDINKTQLKEQAGVSANVIAKLGKDQPVSMESLIKIGEALNVDIGDIVSIKSQNRK</sequence>
<reference evidence="2 3" key="1">
    <citation type="submission" date="2017-08" db="EMBL/GenBank/DDBJ databases">
        <title>Genome sequence, comparative genomics and functional analysis of the highly adhesive Lactobacillus paracasei Kobulty strain.</title>
        <authorList>
            <person name="Koryszewska-Baginska A."/>
            <person name="Grynberg M."/>
            <person name="Aleksandrzak-Piekarczyk T."/>
        </authorList>
    </citation>
    <scope>NUCLEOTIDE SEQUENCE [LARGE SCALE GENOMIC DNA]</scope>
    <source>
        <strain evidence="2 3">IBB3423</strain>
    </source>
</reference>
<gene>
    <name evidence="2" type="ORF">LCAKO_2148</name>
</gene>
<dbReference type="Gene3D" id="1.10.260.40">
    <property type="entry name" value="lambda repressor-like DNA-binding domains"/>
    <property type="match status" value="1"/>
</dbReference>